<evidence type="ECO:0000256" key="1">
    <source>
        <dbReference type="ARBA" id="ARBA00008857"/>
    </source>
</evidence>
<keyword evidence="9" id="KW-1185">Reference proteome</keyword>
<feature type="domain" description="Core-binding (CB)" evidence="7">
    <location>
        <begin position="63"/>
        <end position="155"/>
    </location>
</feature>
<reference evidence="8 9" key="1">
    <citation type="submission" date="2023-07" db="EMBL/GenBank/DDBJ databases">
        <title>Genomic Encyclopedia of Type Strains, Phase IV (KMG-IV): sequencing the most valuable type-strain genomes for metagenomic binning, comparative biology and taxonomic classification.</title>
        <authorList>
            <person name="Goeker M."/>
        </authorList>
    </citation>
    <scope>NUCLEOTIDE SEQUENCE [LARGE SCALE GENOMIC DNA]</scope>
    <source>
        <strain evidence="8 9">DSM 16460</strain>
    </source>
</reference>
<dbReference type="CDD" id="cd01189">
    <property type="entry name" value="INT_ICEBs1_C_like"/>
    <property type="match status" value="1"/>
</dbReference>
<comment type="caution">
    <text evidence="8">The sequence shown here is derived from an EMBL/GenBank/DDBJ whole genome shotgun (WGS) entry which is preliminary data.</text>
</comment>
<dbReference type="RefSeq" id="WP_306974752.1">
    <property type="nucleotide sequence ID" value="NZ_JAUSTQ010000002.1"/>
</dbReference>
<evidence type="ECO:0000259" key="7">
    <source>
        <dbReference type="PROSITE" id="PS51900"/>
    </source>
</evidence>
<dbReference type="PROSITE" id="PS51898">
    <property type="entry name" value="TYR_RECOMBINASE"/>
    <property type="match status" value="1"/>
</dbReference>
<dbReference type="SUPFAM" id="SSF56349">
    <property type="entry name" value="DNA breaking-rejoining enzymes"/>
    <property type="match status" value="1"/>
</dbReference>
<dbReference type="Pfam" id="PF14659">
    <property type="entry name" value="Phage_int_SAM_3"/>
    <property type="match status" value="1"/>
</dbReference>
<evidence type="ECO:0000256" key="5">
    <source>
        <dbReference type="PROSITE-ProRule" id="PRU01248"/>
    </source>
</evidence>
<dbReference type="PROSITE" id="PS51900">
    <property type="entry name" value="CB"/>
    <property type="match status" value="1"/>
</dbReference>
<keyword evidence="4" id="KW-0233">DNA recombination</keyword>
<dbReference type="Gene3D" id="1.10.150.130">
    <property type="match status" value="1"/>
</dbReference>
<dbReference type="EMBL" id="JAUSTQ010000002">
    <property type="protein sequence ID" value="MDQ0158786.1"/>
    <property type="molecule type" value="Genomic_DNA"/>
</dbReference>
<evidence type="ECO:0000259" key="6">
    <source>
        <dbReference type="PROSITE" id="PS51898"/>
    </source>
</evidence>
<evidence type="ECO:0000256" key="4">
    <source>
        <dbReference type="ARBA" id="ARBA00023172"/>
    </source>
</evidence>
<dbReference type="InterPro" id="IPR002104">
    <property type="entry name" value="Integrase_catalytic"/>
</dbReference>
<dbReference type="InterPro" id="IPR013762">
    <property type="entry name" value="Integrase-like_cat_sf"/>
</dbReference>
<dbReference type="Gene3D" id="1.10.443.10">
    <property type="entry name" value="Intergrase catalytic core"/>
    <property type="match status" value="1"/>
</dbReference>
<dbReference type="InterPro" id="IPR044068">
    <property type="entry name" value="CB"/>
</dbReference>
<dbReference type="InterPro" id="IPR050090">
    <property type="entry name" value="Tyrosine_recombinase_XerCD"/>
</dbReference>
<gene>
    <name evidence="8" type="ORF">J2S77_000742</name>
</gene>
<proteinExistence type="inferred from homology"/>
<evidence type="ECO:0000313" key="8">
    <source>
        <dbReference type="EMBL" id="MDQ0158786.1"/>
    </source>
</evidence>
<feature type="domain" description="Tyr recombinase" evidence="6">
    <location>
        <begin position="176"/>
        <end position="379"/>
    </location>
</feature>
<keyword evidence="2" id="KW-0229">DNA integration</keyword>
<evidence type="ECO:0000256" key="2">
    <source>
        <dbReference type="ARBA" id="ARBA00022908"/>
    </source>
</evidence>
<protein>
    <submittedName>
        <fullName evidence="8">Integrase</fullName>
    </submittedName>
</protein>
<dbReference type="InterPro" id="IPR011010">
    <property type="entry name" value="DNA_brk_join_enz"/>
</dbReference>
<dbReference type="InterPro" id="IPR010998">
    <property type="entry name" value="Integrase_recombinase_N"/>
</dbReference>
<dbReference type="PANTHER" id="PTHR30349">
    <property type="entry name" value="PHAGE INTEGRASE-RELATED"/>
    <property type="match status" value="1"/>
</dbReference>
<name>A0ABT9VCT3_9BACI</name>
<keyword evidence="3 5" id="KW-0238">DNA-binding</keyword>
<evidence type="ECO:0000256" key="3">
    <source>
        <dbReference type="ARBA" id="ARBA00023125"/>
    </source>
</evidence>
<sequence length="391" mass="45575">MGSVEKRGKNKFRLSIVTGYNERGNPIRTRKTVTAKNKTEARKILSQLESDYLQDQLIETTDLKLKDFYPMWLDKHAHDYYSPDTKQNVIRIIEARILPKYGHIKLQDFKTIHIVDFVNDLKTNGRRLDGKEGNLSASSIRNCYKAFNSLLKKAHDWQLIKSNPAEGVELPSTNHKHEVDYSSDLIWKMIELISHQPKDKQLIFWTAFITGCRQGELSALEDKHLVKKDGKYAIHIEQSITEADGEGLVIKNIKNNVSGYVAIPKDLAEMLEERIKMKRLQKFKAQNLWYNPERVFIFSDDLGKPMRPDSISQWWRRFRIKNELGNVRFHDLRHLSVTYLIHKGMPIKTISDRARHTNIGTTMNIYGHNIVEIDELAADHFSEFFKKKDVN</sequence>
<dbReference type="PANTHER" id="PTHR30349:SF64">
    <property type="entry name" value="PROPHAGE INTEGRASE INTD-RELATED"/>
    <property type="match status" value="1"/>
</dbReference>
<organism evidence="8 9">
    <name type="scientific">Alkalibacillus salilacus</name>
    <dbReference type="NCBI Taxonomy" id="284582"/>
    <lineage>
        <taxon>Bacteria</taxon>
        <taxon>Bacillati</taxon>
        <taxon>Bacillota</taxon>
        <taxon>Bacilli</taxon>
        <taxon>Bacillales</taxon>
        <taxon>Bacillaceae</taxon>
        <taxon>Alkalibacillus</taxon>
    </lineage>
</organism>
<dbReference type="Proteomes" id="UP001224359">
    <property type="component" value="Unassembled WGS sequence"/>
</dbReference>
<dbReference type="Pfam" id="PF00589">
    <property type="entry name" value="Phage_integrase"/>
    <property type="match status" value="1"/>
</dbReference>
<accession>A0ABT9VCT3</accession>
<comment type="similarity">
    <text evidence="1">Belongs to the 'phage' integrase family.</text>
</comment>
<evidence type="ECO:0000313" key="9">
    <source>
        <dbReference type="Proteomes" id="UP001224359"/>
    </source>
</evidence>
<dbReference type="InterPro" id="IPR004107">
    <property type="entry name" value="Integrase_SAM-like_N"/>
</dbReference>